<dbReference type="InterPro" id="IPR056314">
    <property type="entry name" value="AP3B1/2_C"/>
</dbReference>
<gene>
    <name evidence="5" type="ORF">SUZIE_168430</name>
</gene>
<evidence type="ECO:0000313" key="6">
    <source>
        <dbReference type="Proteomes" id="UP001166674"/>
    </source>
</evidence>
<feature type="domain" description="AP-3 complex subunit beta C-terminal" evidence="2">
    <location>
        <begin position="158"/>
        <end position="204"/>
    </location>
</feature>
<evidence type="ECO:0000259" key="3">
    <source>
        <dbReference type="Pfam" id="PF14797"/>
    </source>
</evidence>
<reference evidence="5" key="1">
    <citation type="submission" date="2020-03" db="EMBL/GenBank/DDBJ databases">
        <title>Studies in the Genomics of Life Span.</title>
        <authorList>
            <person name="Glass D."/>
        </authorList>
    </citation>
    <scope>NUCLEOTIDE SEQUENCE</scope>
    <source>
        <strain evidence="5">SUZIE</strain>
        <tissue evidence="5">Muscle</tissue>
    </source>
</reference>
<feature type="compositionally biased region" description="Basic and acidic residues" evidence="1">
    <location>
        <begin position="148"/>
        <end position="165"/>
    </location>
</feature>
<protein>
    <submittedName>
        <fullName evidence="5">AP-3 complex subunit beta-1</fullName>
    </submittedName>
</protein>
<proteinExistence type="predicted"/>
<sequence length="340" mass="37496">MSSNRAMSSNRFVYTEQSGGREMVELAQKKILLRSFTLNLRKRKTLLIAAVTVSANLEVRVEKEAKEEEDSREDSSEDSTSEEESESENESEAENKRTATSNSKNKGKSDIENGKKKNEKFETSGSSDAESSSIEISSDSASESESESESRKATKEKEKKNEARLKGKKLCIHMQMHVFHPKDMLESEGSITVSMGIEFCDSTQIASFQLCTKDDCFKVNIQPPVGELLLPVAMSEKDFKKEQGMLTGMNETSALIIAAPQNFTPSTVLQKVVNVANIGAVPSCQDNIHRFAAKTVHSGSMMLVTVEMKEGSTAQLIINTEKTVIGSVLLWELKPFLSQG</sequence>
<comment type="caution">
    <text evidence="5">The sequence shown here is derived from an EMBL/GenBank/DDBJ whole genome shotgun (WGS) entry which is preliminary data.</text>
</comment>
<dbReference type="Pfam" id="PF24080">
    <property type="entry name" value="AP3B1_C_2"/>
    <property type="match status" value="1"/>
</dbReference>
<accession>A0AA41N2L1</accession>
<feature type="compositionally biased region" description="Basic and acidic residues" evidence="1">
    <location>
        <begin position="107"/>
        <end position="122"/>
    </location>
</feature>
<dbReference type="Pfam" id="PF14796">
    <property type="entry name" value="AP3B1_C"/>
    <property type="match status" value="1"/>
</dbReference>
<evidence type="ECO:0000259" key="2">
    <source>
        <dbReference type="Pfam" id="PF14796"/>
    </source>
</evidence>
<evidence type="ECO:0000256" key="1">
    <source>
        <dbReference type="SAM" id="MobiDB-lite"/>
    </source>
</evidence>
<feature type="compositionally biased region" description="Low complexity" evidence="1">
    <location>
        <begin position="126"/>
        <end position="141"/>
    </location>
</feature>
<evidence type="ECO:0000259" key="4">
    <source>
        <dbReference type="Pfam" id="PF24080"/>
    </source>
</evidence>
<keyword evidence="6" id="KW-1185">Reference proteome</keyword>
<dbReference type="Pfam" id="PF14797">
    <property type="entry name" value="SEEEED"/>
    <property type="match status" value="1"/>
</dbReference>
<dbReference type="InterPro" id="IPR029390">
    <property type="entry name" value="AP3B_C"/>
</dbReference>
<dbReference type="AlphaFoldDB" id="A0AA41N2L1"/>
<feature type="region of interest" description="Disordered" evidence="1">
    <location>
        <begin position="57"/>
        <end position="166"/>
    </location>
</feature>
<feature type="compositionally biased region" description="Acidic residues" evidence="1">
    <location>
        <begin position="67"/>
        <end position="92"/>
    </location>
</feature>
<feature type="domain" description="AP-3 complex subunit beta-1/2 C-terminal" evidence="4">
    <location>
        <begin position="226"/>
        <end position="335"/>
    </location>
</feature>
<dbReference type="EMBL" id="JAATJV010382365">
    <property type="protein sequence ID" value="MBZ3882536.1"/>
    <property type="molecule type" value="Genomic_DNA"/>
</dbReference>
<dbReference type="Proteomes" id="UP001166674">
    <property type="component" value="Unassembled WGS sequence"/>
</dbReference>
<name>A0AA41N2L1_SCICA</name>
<feature type="domain" description="AP-3 complex subunit beta 1 serine-rich" evidence="3">
    <location>
        <begin position="62"/>
        <end position="144"/>
    </location>
</feature>
<organism evidence="5 6">
    <name type="scientific">Sciurus carolinensis</name>
    <name type="common">Eastern gray squirrel</name>
    <dbReference type="NCBI Taxonomy" id="30640"/>
    <lineage>
        <taxon>Eukaryota</taxon>
        <taxon>Metazoa</taxon>
        <taxon>Chordata</taxon>
        <taxon>Craniata</taxon>
        <taxon>Vertebrata</taxon>
        <taxon>Euteleostomi</taxon>
        <taxon>Mammalia</taxon>
        <taxon>Eutheria</taxon>
        <taxon>Euarchontoglires</taxon>
        <taxon>Glires</taxon>
        <taxon>Rodentia</taxon>
        <taxon>Sciuromorpha</taxon>
        <taxon>Sciuridae</taxon>
        <taxon>Sciurinae</taxon>
        <taxon>Sciurini</taxon>
        <taxon>Sciurus</taxon>
    </lineage>
</organism>
<evidence type="ECO:0000313" key="5">
    <source>
        <dbReference type="EMBL" id="MBZ3882536.1"/>
    </source>
</evidence>
<dbReference type="InterPro" id="IPR029394">
    <property type="entry name" value="AP3B1_Ser"/>
</dbReference>